<keyword evidence="2" id="KW-1185">Reference proteome</keyword>
<dbReference type="Proteomes" id="UP001597261">
    <property type="component" value="Unassembled WGS sequence"/>
</dbReference>
<dbReference type="SUPFAM" id="SSF51905">
    <property type="entry name" value="FAD/NAD(P)-binding domain"/>
    <property type="match status" value="1"/>
</dbReference>
<accession>A0ABW4IJJ8</accession>
<evidence type="ECO:0000313" key="2">
    <source>
        <dbReference type="Proteomes" id="UP001597261"/>
    </source>
</evidence>
<proteinExistence type="predicted"/>
<dbReference type="PANTHER" id="PTHR43014">
    <property type="entry name" value="MERCURIC REDUCTASE"/>
    <property type="match status" value="1"/>
</dbReference>
<dbReference type="RefSeq" id="WP_381078664.1">
    <property type="nucleotide sequence ID" value="NZ_JBHUDX010000011.1"/>
</dbReference>
<dbReference type="Gene3D" id="3.50.50.60">
    <property type="entry name" value="FAD/NAD(P)-binding domain"/>
    <property type="match status" value="2"/>
</dbReference>
<reference evidence="2" key="1">
    <citation type="journal article" date="2019" name="Int. J. Syst. Evol. Microbiol.">
        <title>The Global Catalogue of Microorganisms (GCM) 10K type strain sequencing project: providing services to taxonomists for standard genome sequencing and annotation.</title>
        <authorList>
            <consortium name="The Broad Institute Genomics Platform"/>
            <consortium name="The Broad Institute Genome Sequencing Center for Infectious Disease"/>
            <person name="Wu L."/>
            <person name="Ma J."/>
        </authorList>
    </citation>
    <scope>NUCLEOTIDE SEQUENCE [LARGE SCALE GENOMIC DNA]</scope>
    <source>
        <strain evidence="2">CGMCC 1.12470</strain>
    </source>
</reference>
<protein>
    <submittedName>
        <fullName evidence="1">Uncharacterized protein</fullName>
    </submittedName>
</protein>
<name>A0ABW4IJJ8_9ACTN</name>
<organism evidence="1 2">
    <name type="scientific">Streptomyces caeni</name>
    <dbReference type="NCBI Taxonomy" id="2307231"/>
    <lineage>
        <taxon>Bacteria</taxon>
        <taxon>Bacillati</taxon>
        <taxon>Actinomycetota</taxon>
        <taxon>Actinomycetes</taxon>
        <taxon>Kitasatosporales</taxon>
        <taxon>Streptomycetaceae</taxon>
        <taxon>Streptomyces</taxon>
    </lineage>
</organism>
<evidence type="ECO:0000313" key="1">
    <source>
        <dbReference type="EMBL" id="MFD1657465.1"/>
    </source>
</evidence>
<dbReference type="InterPro" id="IPR036188">
    <property type="entry name" value="FAD/NAD-bd_sf"/>
</dbReference>
<dbReference type="EMBL" id="JBHUDX010000011">
    <property type="protein sequence ID" value="MFD1657465.1"/>
    <property type="molecule type" value="Genomic_DNA"/>
</dbReference>
<comment type="caution">
    <text evidence="1">The sequence shown here is derived from an EMBL/GenBank/DDBJ whole genome shotgun (WGS) entry which is preliminary data.</text>
</comment>
<sequence>MDAAAHLPGVSARLDAAGVLARRDRVINGLDDASQVRWALDTGIDVVRGHGRPAGERTVVVTRPDGSARTLAAGHAVVVDTGSCPAVPDVPGLRAALPWTSRDVTTMSEAPRRAGSLSWAVAWSPARLPPGCTGWVPR</sequence>
<dbReference type="PANTHER" id="PTHR43014:SF2">
    <property type="entry name" value="MERCURIC REDUCTASE"/>
    <property type="match status" value="1"/>
</dbReference>
<gene>
    <name evidence="1" type="ORF">ACFSL4_04260</name>
</gene>